<keyword evidence="5" id="KW-0418">Kinase</keyword>
<keyword evidence="13" id="KW-1185">Reference proteome</keyword>
<dbReference type="PANTHER" id="PTHR43289:SF6">
    <property type="entry name" value="SERINE_THREONINE-PROTEIN KINASE NEKL-3"/>
    <property type="match status" value="1"/>
</dbReference>
<keyword evidence="9" id="KW-0472">Membrane</keyword>
<evidence type="ECO:0000313" key="12">
    <source>
        <dbReference type="EMBL" id="GIH12807.1"/>
    </source>
</evidence>
<evidence type="ECO:0000256" key="1">
    <source>
        <dbReference type="ARBA" id="ARBA00012513"/>
    </source>
</evidence>
<dbReference type="PROSITE" id="PS50011">
    <property type="entry name" value="PROTEIN_KINASE_DOM"/>
    <property type="match status" value="1"/>
</dbReference>
<protein>
    <recommendedName>
        <fullName evidence="1">non-specific serine/threonine protein kinase</fullName>
        <ecNumber evidence="1">2.7.11.1</ecNumber>
    </recommendedName>
</protein>
<dbReference type="InterPro" id="IPR008271">
    <property type="entry name" value="Ser/Thr_kinase_AS"/>
</dbReference>
<dbReference type="EC" id="2.7.11.1" evidence="1"/>
<dbReference type="InterPro" id="IPR012291">
    <property type="entry name" value="CBM2_carb-bd_dom_sf"/>
</dbReference>
<dbReference type="SUPFAM" id="SSF56112">
    <property type="entry name" value="Protein kinase-like (PK-like)"/>
    <property type="match status" value="1"/>
</dbReference>
<dbReference type="PROSITE" id="PS00107">
    <property type="entry name" value="PROTEIN_KINASE_ATP"/>
    <property type="match status" value="1"/>
</dbReference>
<sequence length="440" mass="45705">MLEPLGSGGMAVVWRGYDEVLGRQVAVKVLAAEFATDADFRSRIRREAQAAARLSDPHITNVYDYGEAQDGTPFVVMELVDGQSLAERLASGPLPVTSVIVIGAQVASALAAAHAQGLVHRDIKPANVMLSPSGAKVVDFGISAAVGEHDGTVLGTPGHLSPEQHAGAPAAPSADVYALGLLLSHAVDRQAAVPAQLRALIAECLSRNPADRPSSASVATRLAELAAPVSGAARPSGRAPAPPASRRTPPQYGARPAGPGRSGTRIMPPPPPVPPRLRRRRRWPAGVAAVVVAFLACLAGASLLGKRHDGSSASASTPPAKASPSPSPSPSPTASCRVDYHVTDYGIGFQARLTLTNSGTADIDSWTLAFDFPDDQKLSLGWGGVWKQNGNKITVRDLLVNGSMKPGKSVGIGFVGTYKGKNDEPRQFSLNDMSCDQSDG</sequence>
<keyword evidence="9" id="KW-1133">Transmembrane helix</keyword>
<keyword evidence="6 7" id="KW-0067">ATP-binding</keyword>
<dbReference type="InterPro" id="IPR017441">
    <property type="entry name" value="Protein_kinase_ATP_BS"/>
</dbReference>
<evidence type="ECO:0000259" key="10">
    <source>
        <dbReference type="PROSITE" id="PS50011"/>
    </source>
</evidence>
<evidence type="ECO:0000256" key="4">
    <source>
        <dbReference type="ARBA" id="ARBA00022741"/>
    </source>
</evidence>
<feature type="transmembrane region" description="Helical" evidence="9">
    <location>
        <begin position="285"/>
        <end position="304"/>
    </location>
</feature>
<dbReference type="GO" id="GO:0005524">
    <property type="term" value="F:ATP binding"/>
    <property type="evidence" value="ECO:0007669"/>
    <property type="project" value="UniProtKB-UniRule"/>
</dbReference>
<evidence type="ECO:0000256" key="8">
    <source>
        <dbReference type="SAM" id="MobiDB-lite"/>
    </source>
</evidence>
<dbReference type="Gene3D" id="2.60.40.290">
    <property type="match status" value="1"/>
</dbReference>
<dbReference type="CDD" id="cd14014">
    <property type="entry name" value="STKc_PknB_like"/>
    <property type="match status" value="1"/>
</dbReference>
<evidence type="ECO:0000256" key="5">
    <source>
        <dbReference type="ARBA" id="ARBA00022777"/>
    </source>
</evidence>
<keyword evidence="2" id="KW-0723">Serine/threonine-protein kinase</keyword>
<keyword evidence="3" id="KW-0808">Transferase</keyword>
<dbReference type="PANTHER" id="PTHR43289">
    <property type="entry name" value="MITOGEN-ACTIVATED PROTEIN KINASE KINASE KINASE 20-RELATED"/>
    <property type="match status" value="1"/>
</dbReference>
<evidence type="ECO:0000259" key="11">
    <source>
        <dbReference type="PROSITE" id="PS51173"/>
    </source>
</evidence>
<dbReference type="GO" id="GO:0005975">
    <property type="term" value="P:carbohydrate metabolic process"/>
    <property type="evidence" value="ECO:0007669"/>
    <property type="project" value="InterPro"/>
</dbReference>
<dbReference type="GO" id="GO:0004553">
    <property type="term" value="F:hydrolase activity, hydrolyzing O-glycosyl compounds"/>
    <property type="evidence" value="ECO:0007669"/>
    <property type="project" value="InterPro"/>
</dbReference>
<evidence type="ECO:0000256" key="7">
    <source>
        <dbReference type="PROSITE-ProRule" id="PRU10141"/>
    </source>
</evidence>
<accession>A0A8J3VNG7</accession>
<feature type="binding site" evidence="7">
    <location>
        <position position="28"/>
    </location>
    <ligand>
        <name>ATP</name>
        <dbReference type="ChEBI" id="CHEBI:30616"/>
    </ligand>
</feature>
<reference evidence="12" key="1">
    <citation type="submission" date="2021-01" db="EMBL/GenBank/DDBJ databases">
        <title>Whole genome shotgun sequence of Rugosimonospora africana NBRC 104875.</title>
        <authorList>
            <person name="Komaki H."/>
            <person name="Tamura T."/>
        </authorList>
    </citation>
    <scope>NUCLEOTIDE SEQUENCE</scope>
    <source>
        <strain evidence="12">NBRC 104875</strain>
    </source>
</reference>
<dbReference type="SMART" id="SM00220">
    <property type="entry name" value="S_TKc"/>
    <property type="match status" value="1"/>
</dbReference>
<evidence type="ECO:0000256" key="6">
    <source>
        <dbReference type="ARBA" id="ARBA00022840"/>
    </source>
</evidence>
<gene>
    <name evidence="12" type="ORF">Raf01_09790</name>
</gene>
<dbReference type="InterPro" id="IPR000719">
    <property type="entry name" value="Prot_kinase_dom"/>
</dbReference>
<dbReference type="InterPro" id="IPR011009">
    <property type="entry name" value="Kinase-like_dom_sf"/>
</dbReference>
<feature type="region of interest" description="Disordered" evidence="8">
    <location>
        <begin position="307"/>
        <end position="335"/>
    </location>
</feature>
<feature type="compositionally biased region" description="Low complexity" evidence="8">
    <location>
        <begin position="230"/>
        <end position="250"/>
    </location>
</feature>
<evidence type="ECO:0000256" key="9">
    <source>
        <dbReference type="SAM" id="Phobius"/>
    </source>
</evidence>
<keyword evidence="4 7" id="KW-0547">Nucleotide-binding</keyword>
<feature type="compositionally biased region" description="Low complexity" evidence="8">
    <location>
        <begin position="311"/>
        <end position="324"/>
    </location>
</feature>
<name>A0A8J3VNG7_9ACTN</name>
<dbReference type="EMBL" id="BONZ01000010">
    <property type="protein sequence ID" value="GIH12807.1"/>
    <property type="molecule type" value="Genomic_DNA"/>
</dbReference>
<dbReference type="Proteomes" id="UP000642748">
    <property type="component" value="Unassembled WGS sequence"/>
</dbReference>
<dbReference type="AlphaFoldDB" id="A0A8J3VNG7"/>
<dbReference type="SMART" id="SM00637">
    <property type="entry name" value="CBD_II"/>
    <property type="match status" value="1"/>
</dbReference>
<dbReference type="GO" id="GO:0004674">
    <property type="term" value="F:protein serine/threonine kinase activity"/>
    <property type="evidence" value="ECO:0007669"/>
    <property type="project" value="UniProtKB-KW"/>
</dbReference>
<dbReference type="PROSITE" id="PS51173">
    <property type="entry name" value="CBM2"/>
    <property type="match status" value="1"/>
</dbReference>
<proteinExistence type="predicted"/>
<dbReference type="GO" id="GO:0030247">
    <property type="term" value="F:polysaccharide binding"/>
    <property type="evidence" value="ECO:0007669"/>
    <property type="project" value="UniProtKB-UniRule"/>
</dbReference>
<feature type="domain" description="CBM2" evidence="11">
    <location>
        <begin position="329"/>
        <end position="438"/>
    </location>
</feature>
<comment type="caution">
    <text evidence="12">The sequence shown here is derived from an EMBL/GenBank/DDBJ whole genome shotgun (WGS) entry which is preliminary data.</text>
</comment>
<dbReference type="SUPFAM" id="SSF49384">
    <property type="entry name" value="Carbohydrate-binding domain"/>
    <property type="match status" value="1"/>
</dbReference>
<dbReference type="Pfam" id="PF00553">
    <property type="entry name" value="CBM_2"/>
    <property type="match status" value="1"/>
</dbReference>
<dbReference type="Gene3D" id="3.30.200.20">
    <property type="entry name" value="Phosphorylase Kinase, domain 1"/>
    <property type="match status" value="1"/>
</dbReference>
<evidence type="ECO:0000313" key="13">
    <source>
        <dbReference type="Proteomes" id="UP000642748"/>
    </source>
</evidence>
<evidence type="ECO:0000256" key="2">
    <source>
        <dbReference type="ARBA" id="ARBA00022527"/>
    </source>
</evidence>
<dbReference type="Gene3D" id="1.10.510.10">
    <property type="entry name" value="Transferase(Phosphotransferase) domain 1"/>
    <property type="match status" value="1"/>
</dbReference>
<feature type="region of interest" description="Disordered" evidence="8">
    <location>
        <begin position="228"/>
        <end position="278"/>
    </location>
</feature>
<dbReference type="Pfam" id="PF00069">
    <property type="entry name" value="Pkinase"/>
    <property type="match status" value="1"/>
</dbReference>
<dbReference type="PROSITE" id="PS00108">
    <property type="entry name" value="PROTEIN_KINASE_ST"/>
    <property type="match status" value="1"/>
</dbReference>
<keyword evidence="9" id="KW-0812">Transmembrane</keyword>
<organism evidence="12 13">
    <name type="scientific">Rugosimonospora africana</name>
    <dbReference type="NCBI Taxonomy" id="556532"/>
    <lineage>
        <taxon>Bacteria</taxon>
        <taxon>Bacillati</taxon>
        <taxon>Actinomycetota</taxon>
        <taxon>Actinomycetes</taxon>
        <taxon>Micromonosporales</taxon>
        <taxon>Micromonosporaceae</taxon>
        <taxon>Rugosimonospora</taxon>
    </lineage>
</organism>
<dbReference type="InterPro" id="IPR001919">
    <property type="entry name" value="CBD2"/>
</dbReference>
<feature type="domain" description="Protein kinase" evidence="10">
    <location>
        <begin position="1"/>
        <end position="225"/>
    </location>
</feature>
<dbReference type="InterPro" id="IPR008965">
    <property type="entry name" value="CBM2/CBM3_carb-bd_dom_sf"/>
</dbReference>
<evidence type="ECO:0000256" key="3">
    <source>
        <dbReference type="ARBA" id="ARBA00022679"/>
    </source>
</evidence>